<dbReference type="PANTHER" id="PTHR45753">
    <property type="entry name" value="ORNITHINE CARBAMOYLTRANSFERASE, MITOCHONDRIAL"/>
    <property type="match status" value="1"/>
</dbReference>
<dbReference type="PRINTS" id="PR00102">
    <property type="entry name" value="OTCASE"/>
</dbReference>
<dbReference type="InterPro" id="IPR006132">
    <property type="entry name" value="Asp/Orn_carbamoyltranf_P-bd"/>
</dbReference>
<dbReference type="InterPro" id="IPR036901">
    <property type="entry name" value="Asp/Orn_carbamoylTrfase_sf"/>
</dbReference>
<dbReference type="Gene3D" id="3.40.50.1370">
    <property type="entry name" value="Aspartate/ornithine carbamoyltransferase"/>
    <property type="match status" value="2"/>
</dbReference>
<evidence type="ECO:0000313" key="5">
    <source>
        <dbReference type="EMBL" id="XDQ64319.1"/>
    </source>
</evidence>
<feature type="domain" description="Aspartate/ornithine carbamoyltransferase Asp/Orn-binding" evidence="3">
    <location>
        <begin position="147"/>
        <end position="302"/>
    </location>
</feature>
<dbReference type="PRINTS" id="PR00100">
    <property type="entry name" value="AOTCASE"/>
</dbReference>
<name>A0AB39SB20_9ACTN</name>
<protein>
    <submittedName>
        <fullName evidence="5">Ornithine carbamoyltransferase</fullName>
    </submittedName>
</protein>
<dbReference type="GO" id="GO:0004585">
    <property type="term" value="F:ornithine carbamoyltransferase activity"/>
    <property type="evidence" value="ECO:0007669"/>
    <property type="project" value="TreeGrafter"/>
</dbReference>
<dbReference type="InterPro" id="IPR002292">
    <property type="entry name" value="Orn/put_carbamltrans"/>
</dbReference>
<evidence type="ECO:0000256" key="2">
    <source>
        <dbReference type="RuleBase" id="RU003634"/>
    </source>
</evidence>
<keyword evidence="1 2" id="KW-0808">Transferase</keyword>
<organism evidence="5">
    <name type="scientific">Streptomyces sp. R35</name>
    <dbReference type="NCBI Taxonomy" id="3238630"/>
    <lineage>
        <taxon>Bacteria</taxon>
        <taxon>Bacillati</taxon>
        <taxon>Actinomycetota</taxon>
        <taxon>Actinomycetes</taxon>
        <taxon>Kitasatosporales</taxon>
        <taxon>Streptomycetaceae</taxon>
        <taxon>Streptomyces</taxon>
    </lineage>
</organism>
<dbReference type="InterPro" id="IPR006131">
    <property type="entry name" value="Asp_carbamoyltransf_Asp/Orn-bd"/>
</dbReference>
<evidence type="ECO:0000256" key="1">
    <source>
        <dbReference type="ARBA" id="ARBA00022679"/>
    </source>
</evidence>
<evidence type="ECO:0000259" key="4">
    <source>
        <dbReference type="Pfam" id="PF02729"/>
    </source>
</evidence>
<dbReference type="SUPFAM" id="SSF53671">
    <property type="entry name" value="Aspartate/ornithine carbamoyltransferase"/>
    <property type="match status" value="1"/>
</dbReference>
<reference evidence="5" key="1">
    <citation type="submission" date="2024-07" db="EMBL/GenBank/DDBJ databases">
        <authorList>
            <person name="Yu S.T."/>
        </authorList>
    </citation>
    <scope>NUCLEOTIDE SEQUENCE</scope>
    <source>
        <strain evidence="5">R35</strain>
    </source>
</reference>
<dbReference type="Pfam" id="PF00185">
    <property type="entry name" value="OTCace"/>
    <property type="match status" value="1"/>
</dbReference>
<comment type="similarity">
    <text evidence="2">Belongs to the aspartate/ornithine carbamoyltransferase superfamily.</text>
</comment>
<dbReference type="GO" id="GO:0019240">
    <property type="term" value="P:citrulline biosynthetic process"/>
    <property type="evidence" value="ECO:0007669"/>
    <property type="project" value="TreeGrafter"/>
</dbReference>
<sequence length="309" mass="33004">MRNLISLADLTPAELAHIVGRAVEFGRGGADRRSLTGRQVGIYFRKSSTRTRTSFWSGATRLGADVITFGPNELQLTTGETVEDTARVLGQYLDALVVRTNGDVDEIRRLGSSPDLAVVNALSLDEHPTQAIADLATLTEHFGSLDGLHLLAVGEGNSSGAALALAAALTPGLRVTLLCPSGYEVPKDTLDLVAELSGGKALVSQIVSPDEVEGPVDAIYTSRWQTMGVPKANPDWLSDFDGFQINGAFLDRFGGPRTVFLHDLPAVRGQEVTDEVLDGERSVAWRQAHHKMTAAMAVLEWCVVGSAQS</sequence>
<feature type="domain" description="Aspartate/ornithine carbamoyltransferase carbamoyl-P binding" evidence="4">
    <location>
        <begin position="2"/>
        <end position="140"/>
    </location>
</feature>
<dbReference type="RefSeq" id="WP_369260982.1">
    <property type="nucleotide sequence ID" value="NZ_CP163440.1"/>
</dbReference>
<proteinExistence type="inferred from homology"/>
<dbReference type="PROSITE" id="PS00097">
    <property type="entry name" value="CARBAMOYLTRANSFERASE"/>
    <property type="match status" value="1"/>
</dbReference>
<dbReference type="InterPro" id="IPR006130">
    <property type="entry name" value="Asp/Orn_carbamoylTrfase"/>
</dbReference>
<accession>A0AB39SB20</accession>
<evidence type="ECO:0000259" key="3">
    <source>
        <dbReference type="Pfam" id="PF00185"/>
    </source>
</evidence>
<dbReference type="Pfam" id="PF02729">
    <property type="entry name" value="OTCace_N"/>
    <property type="match status" value="1"/>
</dbReference>
<dbReference type="PANTHER" id="PTHR45753:SF3">
    <property type="entry name" value="ORNITHINE TRANSCARBAMYLASE, MITOCHONDRIAL"/>
    <property type="match status" value="1"/>
</dbReference>
<dbReference type="GO" id="GO:0016597">
    <property type="term" value="F:amino acid binding"/>
    <property type="evidence" value="ECO:0007669"/>
    <property type="project" value="InterPro"/>
</dbReference>
<gene>
    <name evidence="5" type="ORF">AB5J50_27825</name>
</gene>
<dbReference type="EMBL" id="CP163440">
    <property type="protein sequence ID" value="XDQ64319.1"/>
    <property type="molecule type" value="Genomic_DNA"/>
</dbReference>
<dbReference type="AlphaFoldDB" id="A0AB39SB20"/>
<dbReference type="GO" id="GO:0042450">
    <property type="term" value="P:L-arginine biosynthetic process via ornithine"/>
    <property type="evidence" value="ECO:0007669"/>
    <property type="project" value="TreeGrafter"/>
</dbReference>